<reference evidence="2" key="1">
    <citation type="journal article" date="2014" name="Int. J. Syst. Evol. Microbiol.">
        <title>Complete genome of a new Firmicutes species belonging to the dominant human colonic microbiota ('Ruminococcus bicirculans') reveals two chromosomes and a selective capacity to utilize plant glucans.</title>
        <authorList>
            <consortium name="NISC Comparative Sequencing Program"/>
            <person name="Wegmann U."/>
            <person name="Louis P."/>
            <person name="Goesmann A."/>
            <person name="Henrissat B."/>
            <person name="Duncan S.H."/>
            <person name="Flint H.J."/>
        </authorList>
    </citation>
    <scope>NUCLEOTIDE SEQUENCE</scope>
    <source>
        <strain evidence="2">CCM 8490</strain>
    </source>
</reference>
<evidence type="ECO:0000313" key="3">
    <source>
        <dbReference type="EMBL" id="RKE88440.1"/>
    </source>
</evidence>
<dbReference type="Proteomes" id="UP000658202">
    <property type="component" value="Unassembled WGS sequence"/>
</dbReference>
<evidence type="ECO:0000256" key="1">
    <source>
        <dbReference type="SAM" id="SignalP"/>
    </source>
</evidence>
<dbReference type="EMBL" id="BMCW01000001">
    <property type="protein sequence ID" value="GGG48886.1"/>
    <property type="molecule type" value="Genomic_DNA"/>
</dbReference>
<evidence type="ECO:0008006" key="6">
    <source>
        <dbReference type="Google" id="ProtNLM"/>
    </source>
</evidence>
<keyword evidence="1" id="KW-0732">Signal</keyword>
<feature type="chain" id="PRO_5019336146" description="Tetratricopeptide repeat protein" evidence="1">
    <location>
        <begin position="20"/>
        <end position="445"/>
    </location>
</feature>
<protein>
    <recommendedName>
        <fullName evidence="6">Tetratricopeptide repeat protein</fullName>
    </recommendedName>
</protein>
<reference evidence="5" key="3">
    <citation type="journal article" date="2019" name="Int. J. Syst. Evol. Microbiol.">
        <title>The Global Catalogue of Microorganisms (GCM) 10K type strain sequencing project: providing services to taxonomists for standard genome sequencing and annotation.</title>
        <authorList>
            <consortium name="The Broad Institute Genomics Platform"/>
            <consortium name="The Broad Institute Genome Sequencing Center for Infectious Disease"/>
            <person name="Wu L."/>
            <person name="Ma J."/>
        </authorList>
    </citation>
    <scope>NUCLEOTIDE SEQUENCE [LARGE SCALE GENOMIC DNA]</scope>
    <source>
        <strain evidence="5">CCM 8490</strain>
    </source>
</reference>
<reference evidence="3 4" key="2">
    <citation type="submission" date="2018-09" db="EMBL/GenBank/DDBJ databases">
        <title>Genomic Encyclopedia of Archaeal and Bacterial Type Strains, Phase II (KMG-II): from individual species to whole genera.</title>
        <authorList>
            <person name="Goeker M."/>
        </authorList>
    </citation>
    <scope>NUCLEOTIDE SEQUENCE [LARGE SCALE GENOMIC DNA]</scope>
    <source>
        <strain evidence="3 4">DSM 27620</strain>
    </source>
</reference>
<accession>A0A420DAW9</accession>
<dbReference type="Proteomes" id="UP000285906">
    <property type="component" value="Unassembled WGS sequence"/>
</dbReference>
<organism evidence="3 4">
    <name type="scientific">Epilithonimonas arachidiradicis</name>
    <dbReference type="NCBI Taxonomy" id="1617282"/>
    <lineage>
        <taxon>Bacteria</taxon>
        <taxon>Pseudomonadati</taxon>
        <taxon>Bacteroidota</taxon>
        <taxon>Flavobacteriia</taxon>
        <taxon>Flavobacteriales</taxon>
        <taxon>Weeksellaceae</taxon>
        <taxon>Chryseobacterium group</taxon>
        <taxon>Epilithonimonas</taxon>
    </lineage>
</organism>
<comment type="caution">
    <text evidence="3">The sequence shown here is derived from an EMBL/GenBank/DDBJ whole genome shotgun (WGS) entry which is preliminary data.</text>
</comment>
<proteinExistence type="predicted"/>
<keyword evidence="5" id="KW-1185">Reference proteome</keyword>
<gene>
    <name evidence="3" type="ORF">BXY58_1592</name>
    <name evidence="2" type="ORF">GCM10007332_07990</name>
</gene>
<evidence type="ECO:0000313" key="4">
    <source>
        <dbReference type="Proteomes" id="UP000285906"/>
    </source>
</evidence>
<dbReference type="AlphaFoldDB" id="A0A420DAW9"/>
<dbReference type="RefSeq" id="WP_120213249.1">
    <property type="nucleotide sequence ID" value="NZ_RAQH01000003.1"/>
</dbReference>
<name>A0A420DAW9_9FLAO</name>
<reference evidence="2" key="4">
    <citation type="submission" date="2024-05" db="EMBL/GenBank/DDBJ databases">
        <authorList>
            <person name="Sun Q."/>
            <person name="Sedlacek I."/>
        </authorList>
    </citation>
    <scope>NUCLEOTIDE SEQUENCE</scope>
    <source>
        <strain evidence="2">CCM 8490</strain>
    </source>
</reference>
<dbReference type="EMBL" id="RAQH01000003">
    <property type="protein sequence ID" value="RKE88440.1"/>
    <property type="molecule type" value="Genomic_DNA"/>
</dbReference>
<feature type="signal peptide" evidence="1">
    <location>
        <begin position="1"/>
        <end position="19"/>
    </location>
</feature>
<evidence type="ECO:0000313" key="2">
    <source>
        <dbReference type="EMBL" id="GGG48886.1"/>
    </source>
</evidence>
<evidence type="ECO:0000313" key="5">
    <source>
        <dbReference type="Proteomes" id="UP000658202"/>
    </source>
</evidence>
<sequence length="445" mass="53102">MIYKFLPIIFFLTSFFSNAQLDARYPFFSDSLDDYYYLNYGVSLCNPKDGNYEDALKFLQDVNLKKNSKNVIYLEYLISFQTEGRLTTFEKINNSQLNEKDKDFLKLWLFAVTHNDNDFTEELNKNQKKYYNDLEIKKIDIRKKLQDRHDLIYTNFDIKSICNDIDQVIANQKLSKDDELFFSALKLDFEYYLSADSKTVKTERDRILKEYSMIWKLNKSYFKDNYTKLNFKLKSNNRTHYFDLTNEDEPDNGILEDYLFIMYGNPIQDIAGSDNKKYIDFINTNPFYYGKDEGGFNLSEGKSNVSPKKIKSKESFVFFLNEIENIINRFPGAVGPKYTYIDALIVNKEYVYSKDIEIYQTKFLKRIIDIFILNPRADFDNHFDYFRDFLKEDITDTNSSDYYKLIFKQVKLNNEKEINNYIRDLEKKNSNNVNLKNIANEFHNL</sequence>